<keyword evidence="8" id="KW-1185">Reference proteome</keyword>
<dbReference type="STRING" id="580332.Slit_0704"/>
<dbReference type="EMBL" id="CP001965">
    <property type="protein sequence ID" value="ADE10943.1"/>
    <property type="molecule type" value="Genomic_DNA"/>
</dbReference>
<evidence type="ECO:0000256" key="2">
    <source>
        <dbReference type="ARBA" id="ARBA00022490"/>
    </source>
</evidence>
<evidence type="ECO:0000256" key="4">
    <source>
        <dbReference type="ARBA" id="ARBA00022801"/>
    </source>
</evidence>
<dbReference type="PANTHER" id="PTHR34137">
    <property type="entry name" value="EXODEOXYRIBONUCLEASE 7 SMALL SUBUNIT"/>
    <property type="match status" value="1"/>
</dbReference>
<gene>
    <name evidence="6" type="primary">xseB</name>
    <name evidence="7" type="ordered locus">Slit_0704</name>
</gene>
<evidence type="ECO:0000256" key="1">
    <source>
        <dbReference type="ARBA" id="ARBA00009998"/>
    </source>
</evidence>
<organism evidence="7 8">
    <name type="scientific">Sideroxydans lithotrophicus (strain ES-1)</name>
    <dbReference type="NCBI Taxonomy" id="580332"/>
    <lineage>
        <taxon>Bacteria</taxon>
        <taxon>Pseudomonadati</taxon>
        <taxon>Pseudomonadota</taxon>
        <taxon>Betaproteobacteria</taxon>
        <taxon>Nitrosomonadales</taxon>
        <taxon>Gallionellaceae</taxon>
        <taxon>Sideroxydans</taxon>
    </lineage>
</organism>
<comment type="subcellular location">
    <subcellularLocation>
        <location evidence="6">Cytoplasm</location>
    </subcellularLocation>
</comment>
<evidence type="ECO:0000256" key="3">
    <source>
        <dbReference type="ARBA" id="ARBA00022722"/>
    </source>
</evidence>
<dbReference type="Gene3D" id="1.10.287.1040">
    <property type="entry name" value="Exonuclease VII, small subunit"/>
    <property type="match status" value="1"/>
</dbReference>
<evidence type="ECO:0000313" key="8">
    <source>
        <dbReference type="Proteomes" id="UP000001625"/>
    </source>
</evidence>
<name>D5CNN0_SIDLE</name>
<accession>D5CNN0</accession>
<keyword evidence="4 6" id="KW-0378">Hydrolase</keyword>
<evidence type="ECO:0000313" key="7">
    <source>
        <dbReference type="EMBL" id="ADE10943.1"/>
    </source>
</evidence>
<dbReference type="EC" id="3.1.11.6" evidence="6"/>
<dbReference type="RefSeq" id="WP_013028842.1">
    <property type="nucleotide sequence ID" value="NC_013959.1"/>
</dbReference>
<dbReference type="HAMAP" id="MF_00337">
    <property type="entry name" value="Exonuc_7_S"/>
    <property type="match status" value="1"/>
</dbReference>
<dbReference type="NCBIfam" id="NF002141">
    <property type="entry name" value="PRK00977.1-5"/>
    <property type="match status" value="1"/>
</dbReference>
<dbReference type="GO" id="GO:0009318">
    <property type="term" value="C:exodeoxyribonuclease VII complex"/>
    <property type="evidence" value="ECO:0007669"/>
    <property type="project" value="UniProtKB-UniRule"/>
</dbReference>
<dbReference type="NCBIfam" id="TIGR01280">
    <property type="entry name" value="xseB"/>
    <property type="match status" value="1"/>
</dbReference>
<dbReference type="KEGG" id="slt:Slit_0704"/>
<dbReference type="InterPro" id="IPR003761">
    <property type="entry name" value="Exonuc_VII_S"/>
</dbReference>
<dbReference type="HOGENOM" id="CLU_145918_2_0_4"/>
<comment type="subunit">
    <text evidence="6">Heterooligomer composed of large and small subunits.</text>
</comment>
<dbReference type="GO" id="GO:0008855">
    <property type="term" value="F:exodeoxyribonuclease VII activity"/>
    <property type="evidence" value="ECO:0007669"/>
    <property type="project" value="UniProtKB-UniRule"/>
</dbReference>
<comment type="catalytic activity">
    <reaction evidence="6">
        <text>Exonucleolytic cleavage in either 5'- to 3'- or 3'- to 5'-direction to yield nucleoside 5'-phosphates.</text>
        <dbReference type="EC" id="3.1.11.6"/>
    </reaction>
</comment>
<comment type="function">
    <text evidence="6">Bidirectionally degrades single-stranded DNA into large acid-insoluble oligonucleotides, which are then degraded further into small acid-soluble oligonucleotides.</text>
</comment>
<dbReference type="SUPFAM" id="SSF116842">
    <property type="entry name" value="XseB-like"/>
    <property type="match status" value="1"/>
</dbReference>
<dbReference type="Pfam" id="PF02609">
    <property type="entry name" value="Exonuc_VII_S"/>
    <property type="match status" value="1"/>
</dbReference>
<proteinExistence type="inferred from homology"/>
<keyword evidence="3 6" id="KW-0540">Nuclease</keyword>
<evidence type="ECO:0000256" key="5">
    <source>
        <dbReference type="ARBA" id="ARBA00022839"/>
    </source>
</evidence>
<evidence type="ECO:0000256" key="6">
    <source>
        <dbReference type="HAMAP-Rule" id="MF_00337"/>
    </source>
</evidence>
<reference evidence="7 8" key="1">
    <citation type="submission" date="2010-03" db="EMBL/GenBank/DDBJ databases">
        <title>Complete sequence of Sideroxydans lithotrophicus ES-1.</title>
        <authorList>
            <consortium name="US DOE Joint Genome Institute"/>
            <person name="Lucas S."/>
            <person name="Copeland A."/>
            <person name="Lapidus A."/>
            <person name="Cheng J.-F."/>
            <person name="Bruce D."/>
            <person name="Goodwin L."/>
            <person name="Pitluck S."/>
            <person name="Munk A.C."/>
            <person name="Detter J.C."/>
            <person name="Han C."/>
            <person name="Tapia R."/>
            <person name="Larimer F."/>
            <person name="Land M."/>
            <person name="Hauser L."/>
            <person name="Kyrpides N."/>
            <person name="Ivanova N."/>
            <person name="Emerson D."/>
            <person name="Woyke T."/>
        </authorList>
    </citation>
    <scope>NUCLEOTIDE SEQUENCE [LARGE SCALE GENOMIC DNA]</scope>
    <source>
        <strain evidence="7 8">ES-1</strain>
    </source>
</reference>
<sequence length="94" mass="10359">MPPLRKIDVQGIEMAAKPNKILSFEAALAELEQVVADMESGKLALEDSLVSYKRGAELLSFCRSRLDDAQQQVRMLEEGSLKDFTASGDTNADR</sequence>
<dbReference type="Proteomes" id="UP000001625">
    <property type="component" value="Chromosome"/>
</dbReference>
<keyword evidence="2 6" id="KW-0963">Cytoplasm</keyword>
<dbReference type="GO" id="GO:0006308">
    <property type="term" value="P:DNA catabolic process"/>
    <property type="evidence" value="ECO:0007669"/>
    <property type="project" value="UniProtKB-UniRule"/>
</dbReference>
<dbReference type="PANTHER" id="PTHR34137:SF1">
    <property type="entry name" value="EXODEOXYRIBONUCLEASE 7 SMALL SUBUNIT"/>
    <property type="match status" value="1"/>
</dbReference>
<dbReference type="eggNOG" id="COG1722">
    <property type="taxonomic scope" value="Bacteria"/>
</dbReference>
<comment type="similarity">
    <text evidence="1 6">Belongs to the XseB family.</text>
</comment>
<dbReference type="InterPro" id="IPR037004">
    <property type="entry name" value="Exonuc_VII_ssu_sf"/>
</dbReference>
<protein>
    <recommendedName>
        <fullName evidence="6">Exodeoxyribonuclease 7 small subunit</fullName>
        <ecNumber evidence="6">3.1.11.6</ecNumber>
    </recommendedName>
    <alternativeName>
        <fullName evidence="6">Exodeoxyribonuclease VII small subunit</fullName>
        <shortName evidence="6">Exonuclease VII small subunit</shortName>
    </alternativeName>
</protein>
<keyword evidence="5 6" id="KW-0269">Exonuclease</keyword>
<dbReference type="AlphaFoldDB" id="D5CNN0"/>
<dbReference type="GO" id="GO:0005829">
    <property type="term" value="C:cytosol"/>
    <property type="evidence" value="ECO:0007669"/>
    <property type="project" value="TreeGrafter"/>
</dbReference>